<evidence type="ECO:0000256" key="12">
    <source>
        <dbReference type="ARBA" id="ARBA00023204"/>
    </source>
</evidence>
<comment type="subunit">
    <text evidence="13">Monomer. Interacts with ssb (via C-terminus); this interaction stimulates the exonuclease activity by recruiting the enzyme to its substrate.</text>
</comment>
<dbReference type="PROSITE" id="PS51784">
    <property type="entry name" value="EXOI_SH3"/>
    <property type="match status" value="1"/>
</dbReference>
<evidence type="ECO:0000256" key="10">
    <source>
        <dbReference type="ARBA" id="ARBA00022842"/>
    </source>
</evidence>
<dbReference type="Gene3D" id="3.30.420.10">
    <property type="entry name" value="Ribonuclease H-like superfamily/Ribonuclease H"/>
    <property type="match status" value="1"/>
</dbReference>
<feature type="domain" description="ExoI C-terminal" evidence="16">
    <location>
        <begin position="362"/>
        <end position="484"/>
    </location>
</feature>
<evidence type="ECO:0000256" key="4">
    <source>
        <dbReference type="ARBA" id="ARBA00019900"/>
    </source>
</evidence>
<keyword evidence="10" id="KW-0460">Magnesium</keyword>
<evidence type="ECO:0000256" key="6">
    <source>
        <dbReference type="ARBA" id="ARBA00022723"/>
    </source>
</evidence>
<dbReference type="PIRSF" id="PIRSF000977">
    <property type="entry name" value="Exodeoxyribonuclease_I"/>
    <property type="match status" value="1"/>
</dbReference>
<keyword evidence="12 14" id="KW-0234">DNA repair</keyword>
<dbReference type="NCBIfam" id="NF008746">
    <property type="entry name" value="PRK11779.1"/>
    <property type="match status" value="1"/>
</dbReference>
<proteinExistence type="predicted"/>
<evidence type="ECO:0000256" key="2">
    <source>
        <dbReference type="ARBA" id="ARBA00001946"/>
    </source>
</evidence>
<dbReference type="InterPro" id="IPR058561">
    <property type="entry name" value="Exonuc_1_C"/>
</dbReference>
<keyword evidence="5 14" id="KW-0540">Nuclease</keyword>
<dbReference type="Gene3D" id="1.10.287.1240">
    <property type="match status" value="1"/>
</dbReference>
<dbReference type="InterPro" id="IPR013620">
    <property type="entry name" value="Exonuc_1_SH3"/>
</dbReference>
<evidence type="ECO:0000259" key="15">
    <source>
        <dbReference type="PROSITE" id="PS51784"/>
    </source>
</evidence>
<dbReference type="InterPro" id="IPR038649">
    <property type="entry name" value="EXOI_SH3_sf"/>
</dbReference>
<comment type="catalytic activity">
    <reaction evidence="1 14">
        <text>Exonucleolytic cleavage in the 3'- to 5'-direction to yield nucleoside 5'-phosphates.</text>
        <dbReference type="EC" id="3.1.11.1"/>
    </reaction>
</comment>
<dbReference type="Pfam" id="PF08411">
    <property type="entry name" value="ExoI_SH3"/>
    <property type="match status" value="1"/>
</dbReference>
<organism evidence="17 18">
    <name type="scientific">Cellvibrio fibrivorans</name>
    <dbReference type="NCBI Taxonomy" id="126350"/>
    <lineage>
        <taxon>Bacteria</taxon>
        <taxon>Pseudomonadati</taxon>
        <taxon>Pseudomonadota</taxon>
        <taxon>Gammaproteobacteria</taxon>
        <taxon>Cellvibrionales</taxon>
        <taxon>Cellvibrionaceae</taxon>
        <taxon>Cellvibrio</taxon>
    </lineage>
</organism>
<dbReference type="InterPro" id="IPR013520">
    <property type="entry name" value="Ribonucl_H"/>
</dbReference>
<dbReference type="Gene3D" id="1.20.1280.70">
    <property type="entry name" value="Exonuclease ExoI, domain 3"/>
    <property type="match status" value="1"/>
</dbReference>
<feature type="domain" description="ExoI SH3-like" evidence="15">
    <location>
        <begin position="200"/>
        <end position="359"/>
    </location>
</feature>
<evidence type="ECO:0000256" key="5">
    <source>
        <dbReference type="ARBA" id="ARBA00022722"/>
    </source>
</evidence>
<keyword evidence="7 14" id="KW-0227">DNA damage</keyword>
<evidence type="ECO:0000313" key="17">
    <source>
        <dbReference type="EMBL" id="MDR7090776.1"/>
    </source>
</evidence>
<reference evidence="17 18" key="1">
    <citation type="submission" date="2023-07" db="EMBL/GenBank/DDBJ databases">
        <title>Sorghum-associated microbial communities from plants grown in Nebraska, USA.</title>
        <authorList>
            <person name="Schachtman D."/>
        </authorList>
    </citation>
    <scope>NUCLEOTIDE SEQUENCE [LARGE SCALE GENOMIC DNA]</scope>
    <source>
        <strain evidence="17 18">BE190</strain>
    </source>
</reference>
<comment type="caution">
    <text evidence="17">The sequence shown here is derived from an EMBL/GenBank/DDBJ whole genome shotgun (WGS) entry which is preliminary data.</text>
</comment>
<dbReference type="Proteomes" id="UP001253595">
    <property type="component" value="Unassembled WGS sequence"/>
</dbReference>
<evidence type="ECO:0000256" key="13">
    <source>
        <dbReference type="ARBA" id="ARBA00046792"/>
    </source>
</evidence>
<dbReference type="InterPro" id="IPR034747">
    <property type="entry name" value="EXOI_SH3"/>
</dbReference>
<gene>
    <name evidence="17" type="ORF">J2X05_002802</name>
</gene>
<keyword evidence="18" id="KW-1185">Reference proteome</keyword>
<dbReference type="CDD" id="cd06138">
    <property type="entry name" value="ExoI_N"/>
    <property type="match status" value="1"/>
</dbReference>
<comment type="cofactor">
    <cofactor evidence="2">
        <name>Mg(2+)</name>
        <dbReference type="ChEBI" id="CHEBI:18420"/>
    </cofactor>
</comment>
<dbReference type="EC" id="3.1.11.1" evidence="3 14"/>
<dbReference type="SUPFAM" id="SSF53098">
    <property type="entry name" value="Ribonuclease H-like"/>
    <property type="match status" value="1"/>
</dbReference>
<evidence type="ECO:0000256" key="9">
    <source>
        <dbReference type="ARBA" id="ARBA00022839"/>
    </source>
</evidence>
<dbReference type="GO" id="GO:0008310">
    <property type="term" value="F:single-stranded DNA 3'-5' DNA exonuclease activity"/>
    <property type="evidence" value="ECO:0007669"/>
    <property type="project" value="UniProtKB-EC"/>
</dbReference>
<name>A0ABU1UZY7_9GAMM</name>
<dbReference type="EMBL" id="JAVDVX010000005">
    <property type="protein sequence ID" value="MDR7090776.1"/>
    <property type="molecule type" value="Genomic_DNA"/>
</dbReference>
<dbReference type="PROSITE" id="PS51785">
    <property type="entry name" value="EXOI_C"/>
    <property type="match status" value="1"/>
</dbReference>
<evidence type="ECO:0000313" key="18">
    <source>
        <dbReference type="Proteomes" id="UP001253595"/>
    </source>
</evidence>
<sequence>MKPAVQNTLYWHDYETWGETPALDKPSQFAGIRTDEELNILGEPLMIYCKPAHDLLPKPEACLITGLLPQVAEERGLPECEFIAAIHAELARPGTCGVGYNSIRFDDEVTRYMLYRNFYDPYEREWRNGNSRWDIIDMVRMTRALRPEGIEWPNYEDGRPCFKLEMLSKANNLKHEAAHDALSDVYATIAVARLIKTKQPKLYDYAYRLRDKRFVASLIDIDSHKPLLHISSRFPVENGNAALVLPLMMHPTNKNSVIAFNLGTDPQALLTLPVDELRLRLFTRTEDLPEGVERLALKEIHLNKTPMVLPPSMLDDSTAQRLAIDKPTCEQHWQTLRNLSLYERQSLQQKLYQLYSGQEFAEKTDPEQMLYSGFFDEQDKQLMVQVRQATPELLSREPFAFRDPRLKEMLFRYRARNFPTSLSHEERQRWLAFCRWRLTAKEAQASLTLDEFYKRVQLLVADENTTESQQDLLKQLAVYADKLKQSLFGPDV</sequence>
<evidence type="ECO:0000256" key="3">
    <source>
        <dbReference type="ARBA" id="ARBA00012108"/>
    </source>
</evidence>
<evidence type="ECO:0000256" key="11">
    <source>
        <dbReference type="ARBA" id="ARBA00023125"/>
    </source>
</evidence>
<dbReference type="Gene3D" id="3.30.1520.20">
    <property type="entry name" value="Exonuclease ExoI, domain 2"/>
    <property type="match status" value="1"/>
</dbReference>
<dbReference type="Pfam" id="PF26016">
    <property type="entry name" value="ExoI_C"/>
    <property type="match status" value="1"/>
</dbReference>
<evidence type="ECO:0000259" key="16">
    <source>
        <dbReference type="PROSITE" id="PS51785"/>
    </source>
</evidence>
<protein>
    <recommendedName>
        <fullName evidence="4 14">Exodeoxyribonuclease I</fullName>
        <ecNumber evidence="3 14">3.1.11.1</ecNumber>
    </recommendedName>
</protein>
<dbReference type="Pfam" id="PF00929">
    <property type="entry name" value="RNase_T"/>
    <property type="match status" value="1"/>
</dbReference>
<dbReference type="InterPro" id="IPR012337">
    <property type="entry name" value="RNaseH-like_sf"/>
</dbReference>
<evidence type="ECO:0000256" key="7">
    <source>
        <dbReference type="ARBA" id="ARBA00022763"/>
    </source>
</evidence>
<evidence type="ECO:0000256" key="14">
    <source>
        <dbReference type="PIRNR" id="PIRNR000977"/>
    </source>
</evidence>
<accession>A0ABU1UZY7</accession>
<keyword evidence="9 14" id="KW-0269">Exonuclease</keyword>
<evidence type="ECO:0000256" key="1">
    <source>
        <dbReference type="ARBA" id="ARBA00000563"/>
    </source>
</evidence>
<dbReference type="InterPro" id="IPR023607">
    <property type="entry name" value="Exodeoxyribonuclease_I"/>
</dbReference>
<dbReference type="InterPro" id="IPR036397">
    <property type="entry name" value="RNaseH_sf"/>
</dbReference>
<keyword evidence="11" id="KW-0238">DNA-binding</keyword>
<keyword evidence="8 14" id="KW-0378">Hydrolase</keyword>
<keyword evidence="6" id="KW-0479">Metal-binding</keyword>
<dbReference type="RefSeq" id="WP_310073373.1">
    <property type="nucleotide sequence ID" value="NZ_JAVDVX010000005.1"/>
</dbReference>
<evidence type="ECO:0000256" key="8">
    <source>
        <dbReference type="ARBA" id="ARBA00022801"/>
    </source>
</evidence>